<dbReference type="InterPro" id="IPR027417">
    <property type="entry name" value="P-loop_NTPase"/>
</dbReference>
<reference evidence="1" key="1">
    <citation type="journal article" date="2015" name="PeerJ">
        <title>First genomic representation of candidate bacterial phylum KSB3 points to enhanced environmental sensing as a trigger of wastewater bulking.</title>
        <authorList>
            <person name="Sekiguchi Y."/>
            <person name="Ohashi A."/>
            <person name="Parks D.H."/>
            <person name="Yamauchi T."/>
            <person name="Tyson G.W."/>
            <person name="Hugenholtz P."/>
        </authorList>
    </citation>
    <scope>NUCLEOTIDE SEQUENCE [LARGE SCALE GENOMIC DNA]</scope>
</reference>
<evidence type="ECO:0000313" key="1">
    <source>
        <dbReference type="EMBL" id="GAK54818.1"/>
    </source>
</evidence>
<dbReference type="EMBL" id="DF820463">
    <property type="protein sequence ID" value="GAK54818.1"/>
    <property type="molecule type" value="Genomic_DNA"/>
</dbReference>
<keyword evidence="2" id="KW-1185">Reference proteome</keyword>
<dbReference type="AlphaFoldDB" id="A0A0S6W8V1"/>
<proteinExistence type="predicted"/>
<dbReference type="Proteomes" id="UP000030661">
    <property type="component" value="Unassembled WGS sequence"/>
</dbReference>
<organism evidence="1">
    <name type="scientific">Vecturithrix granuli</name>
    <dbReference type="NCBI Taxonomy" id="1499967"/>
    <lineage>
        <taxon>Bacteria</taxon>
        <taxon>Candidatus Moduliflexota</taxon>
        <taxon>Candidatus Vecturitrichia</taxon>
        <taxon>Candidatus Vecturitrichales</taxon>
        <taxon>Candidatus Vecturitrichaceae</taxon>
        <taxon>Candidatus Vecturithrix</taxon>
    </lineage>
</organism>
<protein>
    <submittedName>
        <fullName evidence="1">Uncharacterized protein</fullName>
    </submittedName>
</protein>
<dbReference type="SUPFAM" id="SSF52540">
    <property type="entry name" value="P-loop containing nucleoside triphosphate hydrolases"/>
    <property type="match status" value="1"/>
</dbReference>
<accession>A0A0S6W8V1</accession>
<name>A0A0S6W8V1_VECG1</name>
<sequence>MMRIYLKEKIGNPDMFTGCKKELAFFLKWIEGIKKEISMSTVILSRRKTGKTALLQRLYNLTFEQNDGVIPFYYEVRKGKQWAVEFCRDFYLTFLYQYIAITMRKAEYAIVVCNPARRLFCWVFEYLNV</sequence>
<dbReference type="HOGENOM" id="CLU_1944477_0_0_0"/>
<gene>
    <name evidence="1" type="ORF">U27_01648</name>
</gene>
<dbReference type="STRING" id="1499967.U27_01648"/>
<dbReference type="Gene3D" id="3.40.50.300">
    <property type="entry name" value="P-loop containing nucleotide triphosphate hydrolases"/>
    <property type="match status" value="1"/>
</dbReference>
<evidence type="ECO:0000313" key="2">
    <source>
        <dbReference type="Proteomes" id="UP000030661"/>
    </source>
</evidence>